<reference evidence="2 3" key="1">
    <citation type="submission" date="2014-05" db="EMBL/GenBank/DDBJ databases">
        <title>Novel Listeriaceae from food processing environments.</title>
        <authorList>
            <person name="den Bakker H.C."/>
        </authorList>
    </citation>
    <scope>NUCLEOTIDE SEQUENCE [LARGE SCALE GENOMIC DNA]</scope>
    <source>
        <strain evidence="2 3">FSL A5-0281</strain>
    </source>
</reference>
<dbReference type="Pfam" id="PF01074">
    <property type="entry name" value="Glyco_hydro_38N"/>
    <property type="match status" value="1"/>
</dbReference>
<evidence type="ECO:0000313" key="3">
    <source>
        <dbReference type="Proteomes" id="UP000029844"/>
    </source>
</evidence>
<protein>
    <submittedName>
        <fullName evidence="2">Glycosyl hydrolase</fullName>
    </submittedName>
</protein>
<organism evidence="2 3">
    <name type="scientific">Listeria booriae</name>
    <dbReference type="NCBI Taxonomy" id="1552123"/>
    <lineage>
        <taxon>Bacteria</taxon>
        <taxon>Bacillati</taxon>
        <taxon>Bacillota</taxon>
        <taxon>Bacilli</taxon>
        <taxon>Bacillales</taxon>
        <taxon>Listeriaceae</taxon>
        <taxon>Listeria</taxon>
    </lineage>
</organism>
<keyword evidence="3" id="KW-1185">Reference proteome</keyword>
<evidence type="ECO:0000313" key="2">
    <source>
        <dbReference type="EMBL" id="KGL42546.1"/>
    </source>
</evidence>
<dbReference type="RefSeq" id="WP_036084283.1">
    <property type="nucleotide sequence ID" value="NZ_CBCSHQ010000001.1"/>
</dbReference>
<dbReference type="Proteomes" id="UP000029844">
    <property type="component" value="Unassembled WGS sequence"/>
</dbReference>
<name>A0A099WD09_9LIST</name>
<accession>A0A099WD09</accession>
<dbReference type="OrthoDB" id="237949at2"/>
<dbReference type="STRING" id="1552123.EP57_03540"/>
<dbReference type="GeneID" id="58716496"/>
<gene>
    <name evidence="2" type="ORF">EP57_03540</name>
</gene>
<dbReference type="GO" id="GO:0009313">
    <property type="term" value="P:oligosaccharide catabolic process"/>
    <property type="evidence" value="ECO:0007669"/>
    <property type="project" value="TreeGrafter"/>
</dbReference>
<dbReference type="InterPro" id="IPR000602">
    <property type="entry name" value="Glyco_hydro_38_N"/>
</dbReference>
<evidence type="ECO:0000259" key="1">
    <source>
        <dbReference type="Pfam" id="PF01074"/>
    </source>
</evidence>
<feature type="domain" description="Glycoside hydrolase family 38 N-terminal" evidence="1">
    <location>
        <begin position="9"/>
        <end position="305"/>
    </location>
</feature>
<dbReference type="InterPro" id="IPR027291">
    <property type="entry name" value="Glyco_hydro_38_N_sf"/>
</dbReference>
<dbReference type="InterPro" id="IPR011013">
    <property type="entry name" value="Gal_mutarotase_sf_dom"/>
</dbReference>
<dbReference type="EMBL" id="JNFA01000011">
    <property type="protein sequence ID" value="KGL42546.1"/>
    <property type="molecule type" value="Genomic_DNA"/>
</dbReference>
<dbReference type="GO" id="GO:0006013">
    <property type="term" value="P:mannose metabolic process"/>
    <property type="evidence" value="ECO:0007669"/>
    <property type="project" value="InterPro"/>
</dbReference>
<dbReference type="SUPFAM" id="SSF88713">
    <property type="entry name" value="Glycoside hydrolase/deacetylase"/>
    <property type="match status" value="1"/>
</dbReference>
<sequence length="809" mass="93223">MGLSKKWTLYLLHHSHTDIGYTERQEKLKRYHVDFIQQAIDILTDIENGKHPEWEGFRWVCENYWQVENFLANSSPDNIACFERYVQAGLIDISLNYLNMTELADNDLLNYKLAQGRSYADRLAVPLDSAMTADINGYSWGYADALAKNGIENLFSCIHTHHGMYPLGKKHNGFWWEGPSGERVLTWVSDHYHMGNELCLVPEHGITYLLEDRYNPNAAVADFKIAEERIYKYIENLDNDAEYDYHFVPVMISGMSTDNGAPNGRILERVKVWNELHGDEIEIEMITLNHFFEILREQVNELPVYRGDWNDWWADGIGSTPAVVKHYKDAQRKFHLGKQLAPDAVAADKAYMDDVAYELTLYAEHTWGYSSSVSEPWETLVNDLDFRKSAYAIRANQLASLKLDAILADKGEVSIRPDREKLFKVINPQATKRKDSVRLYIEHWEDVEGVAVDILLQNMEVVDEQTGNVLPSQVRDIARAKEVEVVIELDALEERILRIRPKKELQKEKYRYLAVDKVNDIMYDGWQEGLRVNAHQVETPYYSMVLDESQGIVSLIDKQDGRSLLRENMEHAPFAGIYERTETKPSAWEVRHTMGRNRKKVDTMRYVSQLRDVRVAEAGTVSATVVFTYDLEGTQMYEIHMKVYRDTPKIDVTLRLHKDSVWDPENLYISFPFTTGVKEELFVDKTGCILRPGIDQLPETNQEFYLVQEGAAYVGEQKSLIVAVKDTPLLVFGDLKHHLIELSGHGDKNKNAEPLYVWAMNNFWETNFKVDLAGFYEFRYTVATVPTGEAEAAVDACKSYNQGFLSMYI</sequence>
<dbReference type="PANTHER" id="PTHR46017">
    <property type="entry name" value="ALPHA-MANNOSIDASE 2C1"/>
    <property type="match status" value="1"/>
</dbReference>
<dbReference type="GO" id="GO:0030246">
    <property type="term" value="F:carbohydrate binding"/>
    <property type="evidence" value="ECO:0007669"/>
    <property type="project" value="InterPro"/>
</dbReference>
<dbReference type="PANTHER" id="PTHR46017:SF1">
    <property type="entry name" value="ALPHA-MANNOSIDASE 2C1"/>
    <property type="match status" value="1"/>
</dbReference>
<keyword evidence="2" id="KW-0378">Hydrolase</keyword>
<comment type="caution">
    <text evidence="2">The sequence shown here is derived from an EMBL/GenBank/DDBJ whole genome shotgun (WGS) entry which is preliminary data.</text>
</comment>
<dbReference type="AlphaFoldDB" id="A0A099WD09"/>
<dbReference type="SUPFAM" id="SSF74650">
    <property type="entry name" value="Galactose mutarotase-like"/>
    <property type="match status" value="1"/>
</dbReference>
<dbReference type="CDD" id="cd10791">
    <property type="entry name" value="GH38N_AMII_like_1"/>
    <property type="match status" value="1"/>
</dbReference>
<proteinExistence type="predicted"/>
<dbReference type="Gene3D" id="3.20.110.10">
    <property type="entry name" value="Glycoside hydrolase 38, N terminal domain"/>
    <property type="match status" value="1"/>
</dbReference>
<dbReference type="InterPro" id="IPR011330">
    <property type="entry name" value="Glyco_hydro/deAcase_b/a-brl"/>
</dbReference>
<dbReference type="eggNOG" id="COG0383">
    <property type="taxonomic scope" value="Bacteria"/>
</dbReference>
<dbReference type="GO" id="GO:0004559">
    <property type="term" value="F:alpha-mannosidase activity"/>
    <property type="evidence" value="ECO:0007669"/>
    <property type="project" value="InterPro"/>
</dbReference>